<gene>
    <name evidence="1" type="ORF">SAMN05421837_102610</name>
</gene>
<dbReference type="InterPro" id="IPR037175">
    <property type="entry name" value="KFase_sf"/>
</dbReference>
<dbReference type="GO" id="GO:0019441">
    <property type="term" value="P:L-tryptophan catabolic process to kynurenine"/>
    <property type="evidence" value="ECO:0007669"/>
    <property type="project" value="InterPro"/>
</dbReference>
<dbReference type="SUPFAM" id="SSF102198">
    <property type="entry name" value="Putative cyclase"/>
    <property type="match status" value="1"/>
</dbReference>
<dbReference type="Gene3D" id="3.50.30.50">
    <property type="entry name" value="Putative cyclase"/>
    <property type="match status" value="1"/>
</dbReference>
<sequence length="292" mass="30784">MTDTVDRLGNWGRWGPDDERGTLNLITDETCARALAEARTGRCVSLAKPIEPASMMGGPFAPPGPPSPPVQQAMLYTGTPPMGLAEVLVVTPHNPGLTHLDALVHIPVDGHVYPGRPLAEAVTPTGVRHGSTTAFADGVLTRGVLLDLAPGDRLPPAYPVTGADLDAAEQRSGHRLEPGDALVVRGGWNFSRDPANPMPGMTVDAVAWMRQRDISVYAGDIGDAHPSVDPQVPLPLHMIGLARLGMPLIDGAEVEELAEVCAELGRYAFLLSIAPPRLRGATGVPVNPQAIF</sequence>
<keyword evidence="2" id="KW-1185">Reference proteome</keyword>
<dbReference type="GO" id="GO:0004061">
    <property type="term" value="F:arylformamidase activity"/>
    <property type="evidence" value="ECO:0007669"/>
    <property type="project" value="InterPro"/>
</dbReference>
<dbReference type="OrthoDB" id="7067800at2"/>
<dbReference type="AlphaFoldDB" id="A0A1H5QEC5"/>
<reference evidence="2" key="1">
    <citation type="submission" date="2016-10" db="EMBL/GenBank/DDBJ databases">
        <authorList>
            <person name="Varghese N."/>
            <person name="Submissions S."/>
        </authorList>
    </citation>
    <scope>NUCLEOTIDE SEQUENCE [LARGE SCALE GENOMIC DNA]</scope>
    <source>
        <strain evidence="2">DSM 44654</strain>
    </source>
</reference>
<accession>A0A1H5QEC5</accession>
<evidence type="ECO:0000313" key="2">
    <source>
        <dbReference type="Proteomes" id="UP000198878"/>
    </source>
</evidence>
<protein>
    <submittedName>
        <fullName evidence="1">Kynurenine formamidase</fullName>
    </submittedName>
</protein>
<name>A0A1H5QEC5_9PSEU</name>
<dbReference type="Proteomes" id="UP000198878">
    <property type="component" value="Unassembled WGS sequence"/>
</dbReference>
<dbReference type="EMBL" id="FNUJ01000002">
    <property type="protein sequence ID" value="SEF24204.1"/>
    <property type="molecule type" value="Genomic_DNA"/>
</dbReference>
<dbReference type="STRING" id="218821.SAMN05421837_102610"/>
<dbReference type="InterPro" id="IPR007325">
    <property type="entry name" value="KFase/CYL"/>
</dbReference>
<proteinExistence type="predicted"/>
<organism evidence="1 2">
    <name type="scientific">Amycolatopsis pretoriensis</name>
    <dbReference type="NCBI Taxonomy" id="218821"/>
    <lineage>
        <taxon>Bacteria</taxon>
        <taxon>Bacillati</taxon>
        <taxon>Actinomycetota</taxon>
        <taxon>Actinomycetes</taxon>
        <taxon>Pseudonocardiales</taxon>
        <taxon>Pseudonocardiaceae</taxon>
        <taxon>Amycolatopsis</taxon>
    </lineage>
</organism>
<evidence type="ECO:0000313" key="1">
    <source>
        <dbReference type="EMBL" id="SEF24204.1"/>
    </source>
</evidence>
<dbReference type="PANTHER" id="PTHR34861">
    <property type="match status" value="1"/>
</dbReference>
<dbReference type="Pfam" id="PF04199">
    <property type="entry name" value="Cyclase"/>
    <property type="match status" value="1"/>
</dbReference>
<dbReference type="RefSeq" id="WP_086675754.1">
    <property type="nucleotide sequence ID" value="NZ_FNUJ01000002.1"/>
</dbReference>